<evidence type="ECO:0000256" key="5">
    <source>
        <dbReference type="ARBA" id="ARBA00032644"/>
    </source>
</evidence>
<dbReference type="Pfam" id="PF00293">
    <property type="entry name" value="NUDIX"/>
    <property type="match status" value="1"/>
</dbReference>
<dbReference type="InterPro" id="IPR000086">
    <property type="entry name" value="NUDIX_hydrolase_dom"/>
</dbReference>
<dbReference type="PANTHER" id="PTHR21340:SF0">
    <property type="entry name" value="BIS(5'-NUCLEOSYL)-TETRAPHOSPHATASE [ASYMMETRICAL]"/>
    <property type="match status" value="1"/>
</dbReference>
<dbReference type="GO" id="GO:0004081">
    <property type="term" value="F:bis(5'-nucleosyl)-tetraphosphatase (asymmetrical) activity"/>
    <property type="evidence" value="ECO:0007669"/>
    <property type="project" value="TreeGrafter"/>
</dbReference>
<dbReference type="STRING" id="1423773.FD30_GL000450"/>
<dbReference type="PATRIC" id="fig|1423773.3.peg.459"/>
<dbReference type="PANTHER" id="PTHR21340">
    <property type="entry name" value="DIADENOSINE 5,5-P1,P4-TETRAPHOSPHATE PYROPHOSPHOHYDROLASE MUTT"/>
    <property type="match status" value="1"/>
</dbReference>
<dbReference type="InterPro" id="IPR015797">
    <property type="entry name" value="NUDIX_hydrolase-like_dom_sf"/>
</dbReference>
<dbReference type="InterPro" id="IPR003565">
    <property type="entry name" value="Tetra_PHTase"/>
</dbReference>
<keyword evidence="4 7" id="KW-0378">Hydrolase</keyword>
<dbReference type="GO" id="GO:0006754">
    <property type="term" value="P:ATP biosynthetic process"/>
    <property type="evidence" value="ECO:0007669"/>
    <property type="project" value="TreeGrafter"/>
</dbReference>
<dbReference type="SUPFAM" id="SSF55811">
    <property type="entry name" value="Nudix"/>
    <property type="match status" value="1"/>
</dbReference>
<dbReference type="AlphaFoldDB" id="A0A0R1K097"/>
<reference evidence="7 8" key="1">
    <citation type="journal article" date="2015" name="Genome Announc.">
        <title>Expanding the biotechnology potential of lactobacilli through comparative genomics of 213 strains and associated genera.</title>
        <authorList>
            <person name="Sun Z."/>
            <person name="Harris H.M."/>
            <person name="McCann A."/>
            <person name="Guo C."/>
            <person name="Argimon S."/>
            <person name="Zhang W."/>
            <person name="Yang X."/>
            <person name="Jeffery I.B."/>
            <person name="Cooney J.C."/>
            <person name="Kagawa T.F."/>
            <person name="Liu W."/>
            <person name="Song Y."/>
            <person name="Salvetti E."/>
            <person name="Wrobel A."/>
            <person name="Rasinkangas P."/>
            <person name="Parkhill J."/>
            <person name="Rea M.C."/>
            <person name="O'Sullivan O."/>
            <person name="Ritari J."/>
            <person name="Douillard F.P."/>
            <person name="Paul Ross R."/>
            <person name="Yang R."/>
            <person name="Briner A.E."/>
            <person name="Felis G.E."/>
            <person name="de Vos W.M."/>
            <person name="Barrangou R."/>
            <person name="Klaenhammer T.R."/>
            <person name="Caufield P.W."/>
            <person name="Cui Y."/>
            <person name="Zhang H."/>
            <person name="O'Toole P.W."/>
        </authorList>
    </citation>
    <scope>NUCLEOTIDE SEQUENCE [LARGE SCALE GENOMIC DNA]</scope>
    <source>
        <strain evidence="7 8">DSM 19117</strain>
    </source>
</reference>
<dbReference type="GO" id="GO:0006167">
    <property type="term" value="P:AMP biosynthetic process"/>
    <property type="evidence" value="ECO:0007669"/>
    <property type="project" value="TreeGrafter"/>
</dbReference>
<dbReference type="Proteomes" id="UP000051162">
    <property type="component" value="Unassembled WGS sequence"/>
</dbReference>
<evidence type="ECO:0000256" key="1">
    <source>
        <dbReference type="ARBA" id="ARBA00005582"/>
    </source>
</evidence>
<evidence type="ECO:0000313" key="8">
    <source>
        <dbReference type="Proteomes" id="UP000051162"/>
    </source>
</evidence>
<evidence type="ECO:0000256" key="2">
    <source>
        <dbReference type="ARBA" id="ARBA00018911"/>
    </source>
</evidence>
<evidence type="ECO:0000259" key="6">
    <source>
        <dbReference type="PROSITE" id="PS51462"/>
    </source>
</evidence>
<gene>
    <name evidence="7" type="ORF">FD30_GL000450</name>
</gene>
<evidence type="ECO:0000313" key="7">
    <source>
        <dbReference type="EMBL" id="KRK73610.1"/>
    </source>
</evidence>
<sequence length="165" mass="18638">MFGQAPVVNRASDGEQLIRKMRRQSGMITENASGAVVYQLRDGQPYYLLLKSATSHFWGFPKGHVEGNESDLETAVREIREETSLQVTVDPEFSTVLDYDMKNGHHKHVVLYTSLVPNDAQVNRQVEEIEDFGWFDFQTAHATLSYANLQEVLVKTNAYLTEGAV</sequence>
<dbReference type="Gene3D" id="3.90.79.10">
    <property type="entry name" value="Nucleoside Triphosphate Pyrophosphohydrolase"/>
    <property type="match status" value="1"/>
</dbReference>
<feature type="domain" description="Nudix hydrolase" evidence="6">
    <location>
        <begin position="30"/>
        <end position="159"/>
    </location>
</feature>
<comment type="caution">
    <text evidence="7">The sequence shown here is derived from an EMBL/GenBank/DDBJ whole genome shotgun (WGS) entry which is preliminary data.</text>
</comment>
<evidence type="ECO:0000256" key="3">
    <source>
        <dbReference type="ARBA" id="ARBA00022741"/>
    </source>
</evidence>
<keyword evidence="3" id="KW-0547">Nucleotide-binding</keyword>
<name>A0A0R1K097_9LACO</name>
<dbReference type="PROSITE" id="PS51462">
    <property type="entry name" value="NUDIX"/>
    <property type="match status" value="1"/>
</dbReference>
<protein>
    <recommendedName>
        <fullName evidence="2">Bis(5'-nucleosyl)-tetraphosphatase [asymmetrical]</fullName>
    </recommendedName>
    <alternativeName>
        <fullName evidence="5">Diadenosine 5',5'''-P1,P4-tetraphosphate asymmetrical hydrolase</fullName>
    </alternativeName>
</protein>
<evidence type="ECO:0000256" key="4">
    <source>
        <dbReference type="ARBA" id="ARBA00022801"/>
    </source>
</evidence>
<dbReference type="CDD" id="cd03428">
    <property type="entry name" value="NUDIX_Ap4A_Nudt2"/>
    <property type="match status" value="1"/>
</dbReference>
<dbReference type="InterPro" id="IPR051325">
    <property type="entry name" value="Nudix_hydrolase_domain"/>
</dbReference>
<organism evidence="7 8">
    <name type="scientific">Levilactobacillus namurensis DSM 19117</name>
    <dbReference type="NCBI Taxonomy" id="1423773"/>
    <lineage>
        <taxon>Bacteria</taxon>
        <taxon>Bacillati</taxon>
        <taxon>Bacillota</taxon>
        <taxon>Bacilli</taxon>
        <taxon>Lactobacillales</taxon>
        <taxon>Lactobacillaceae</taxon>
        <taxon>Levilactobacillus</taxon>
    </lineage>
</organism>
<keyword evidence="8" id="KW-1185">Reference proteome</keyword>
<dbReference type="EMBL" id="AZDT01000058">
    <property type="protein sequence ID" value="KRK73610.1"/>
    <property type="molecule type" value="Genomic_DNA"/>
</dbReference>
<comment type="similarity">
    <text evidence="1">Belongs to the Nudix hydrolase family.</text>
</comment>
<accession>A0A0R1K097</accession>
<proteinExistence type="inferred from homology"/>
<dbReference type="GO" id="GO:0000166">
    <property type="term" value="F:nucleotide binding"/>
    <property type="evidence" value="ECO:0007669"/>
    <property type="project" value="UniProtKB-KW"/>
</dbReference>